<organism evidence="1 2">
    <name type="scientific">Thiospirillum jenense</name>
    <dbReference type="NCBI Taxonomy" id="1653858"/>
    <lineage>
        <taxon>Bacteria</taxon>
        <taxon>Pseudomonadati</taxon>
        <taxon>Pseudomonadota</taxon>
        <taxon>Gammaproteobacteria</taxon>
        <taxon>Chromatiales</taxon>
        <taxon>Chromatiaceae</taxon>
        <taxon>Thiospirillum</taxon>
    </lineage>
</organism>
<dbReference type="RefSeq" id="WP_182584834.1">
    <property type="nucleotide sequence ID" value="NZ_JABVCQ010000041.1"/>
</dbReference>
<keyword evidence="2" id="KW-1185">Reference proteome</keyword>
<protein>
    <submittedName>
        <fullName evidence="1">Uncharacterized protein</fullName>
    </submittedName>
</protein>
<accession>A0A839HKZ0</accession>
<dbReference type="EMBL" id="JABVCQ010000041">
    <property type="protein sequence ID" value="MBB1127207.1"/>
    <property type="molecule type" value="Genomic_DNA"/>
</dbReference>
<reference evidence="1 2" key="1">
    <citation type="journal article" date="2020" name="Arch. Microbiol.">
        <title>The genome sequence of the giant phototrophic gammaproteobacterium Thiospirillum jenense gives insight into its physiological properties and phylogenetic relationships.</title>
        <authorList>
            <person name="Imhoff J.F."/>
            <person name="Meyer T.E."/>
            <person name="Kyndt J.A."/>
        </authorList>
    </citation>
    <scope>NUCLEOTIDE SEQUENCE [LARGE SCALE GENOMIC DNA]</scope>
    <source>
        <strain evidence="1 2">DSM 216</strain>
    </source>
</reference>
<dbReference type="AlphaFoldDB" id="A0A839HKZ0"/>
<gene>
    <name evidence="1" type="ORF">HUK38_13375</name>
</gene>
<comment type="caution">
    <text evidence="1">The sequence shown here is derived from an EMBL/GenBank/DDBJ whole genome shotgun (WGS) entry which is preliminary data.</text>
</comment>
<evidence type="ECO:0000313" key="2">
    <source>
        <dbReference type="Proteomes" id="UP000548632"/>
    </source>
</evidence>
<dbReference type="Proteomes" id="UP000548632">
    <property type="component" value="Unassembled WGS sequence"/>
</dbReference>
<evidence type="ECO:0000313" key="1">
    <source>
        <dbReference type="EMBL" id="MBB1127207.1"/>
    </source>
</evidence>
<proteinExistence type="predicted"/>
<name>A0A839HKZ0_9GAMM</name>
<sequence>MRLSQEYARRPPNVAYAVRSTLNYGLDALDSTVRGHDDAAAGCEASDAEKIAALALPGVE</sequence>